<dbReference type="STRING" id="1618480.US11_C0009G0014"/>
<dbReference type="PROSITE" id="PS51483">
    <property type="entry name" value="B5"/>
    <property type="match status" value="1"/>
</dbReference>
<evidence type="ECO:0000256" key="7">
    <source>
        <dbReference type="ARBA" id="ARBA00022741"/>
    </source>
</evidence>
<dbReference type="GO" id="GO:0006432">
    <property type="term" value="P:phenylalanyl-tRNA aminoacylation"/>
    <property type="evidence" value="ECO:0007669"/>
    <property type="project" value="InterPro"/>
</dbReference>
<feature type="domain" description="B5" evidence="14">
    <location>
        <begin position="295"/>
        <end position="371"/>
    </location>
</feature>
<name>A0A0G0E799_9BACT</name>
<dbReference type="GO" id="GO:0004826">
    <property type="term" value="F:phenylalanine-tRNA ligase activity"/>
    <property type="evidence" value="ECO:0007669"/>
    <property type="project" value="UniProtKB-EC"/>
</dbReference>
<dbReference type="Proteomes" id="UP000034344">
    <property type="component" value="Unassembled WGS sequence"/>
</dbReference>
<dbReference type="SUPFAM" id="SSF54991">
    <property type="entry name" value="Anticodon-binding domain of PheRS"/>
    <property type="match status" value="1"/>
</dbReference>
<dbReference type="PANTHER" id="PTHR10947:SF0">
    <property type="entry name" value="PHENYLALANINE--TRNA LIGASE BETA SUBUNIT"/>
    <property type="match status" value="1"/>
</dbReference>
<comment type="caution">
    <text evidence="15">The sequence shown here is derived from an EMBL/GenBank/DDBJ whole genome shotgun (WGS) entry which is preliminary data.</text>
</comment>
<evidence type="ECO:0000256" key="8">
    <source>
        <dbReference type="ARBA" id="ARBA00022840"/>
    </source>
</evidence>
<dbReference type="InterPro" id="IPR009061">
    <property type="entry name" value="DNA-bd_dom_put_sf"/>
</dbReference>
<protein>
    <recommendedName>
        <fullName evidence="4">phenylalanine--tRNA ligase</fullName>
        <ecNumber evidence="4">6.1.1.20</ecNumber>
    </recommendedName>
    <alternativeName>
        <fullName evidence="12">Phenylalanyl-tRNA synthetase beta subunit</fullName>
    </alternativeName>
</protein>
<dbReference type="InterPro" id="IPR036690">
    <property type="entry name" value="Fdx_antiC-bd_sf"/>
</dbReference>
<dbReference type="GO" id="GO:0005524">
    <property type="term" value="F:ATP binding"/>
    <property type="evidence" value="ECO:0007669"/>
    <property type="project" value="UniProtKB-KW"/>
</dbReference>
<evidence type="ECO:0000256" key="12">
    <source>
        <dbReference type="ARBA" id="ARBA00033189"/>
    </source>
</evidence>
<evidence type="ECO:0000256" key="4">
    <source>
        <dbReference type="ARBA" id="ARBA00012814"/>
    </source>
</evidence>
<organism evidence="15 16">
    <name type="scientific">Candidatus Roizmanbacteria bacterium GW2011_GWA2_36_23</name>
    <dbReference type="NCBI Taxonomy" id="1618480"/>
    <lineage>
        <taxon>Bacteria</taxon>
        <taxon>Candidatus Roizmaniibacteriota</taxon>
    </lineage>
</organism>
<dbReference type="SMART" id="SM00874">
    <property type="entry name" value="B5"/>
    <property type="match status" value="1"/>
</dbReference>
<dbReference type="Pfam" id="PF03483">
    <property type="entry name" value="B3_4"/>
    <property type="match status" value="1"/>
</dbReference>
<dbReference type="InterPro" id="IPR045060">
    <property type="entry name" value="Phe-tRNA-ligase_IIc_bsu"/>
</dbReference>
<dbReference type="InterPro" id="IPR020825">
    <property type="entry name" value="Phe-tRNA_synthase-like_B3/B4"/>
</dbReference>
<dbReference type="InterPro" id="IPR041616">
    <property type="entry name" value="PheRS_beta_core"/>
</dbReference>
<evidence type="ECO:0000256" key="3">
    <source>
        <dbReference type="ARBA" id="ARBA00011209"/>
    </source>
</evidence>
<dbReference type="Gene3D" id="3.30.56.10">
    <property type="match status" value="2"/>
</dbReference>
<evidence type="ECO:0000256" key="1">
    <source>
        <dbReference type="ARBA" id="ARBA00001946"/>
    </source>
</evidence>
<dbReference type="EMBL" id="LBRS01000009">
    <property type="protein sequence ID" value="KKQ01402.1"/>
    <property type="molecule type" value="Genomic_DNA"/>
</dbReference>
<keyword evidence="5 15" id="KW-0436">Ligase</keyword>
<evidence type="ECO:0000256" key="5">
    <source>
        <dbReference type="ARBA" id="ARBA00022598"/>
    </source>
</evidence>
<dbReference type="SMART" id="SM00873">
    <property type="entry name" value="B3_4"/>
    <property type="match status" value="1"/>
</dbReference>
<dbReference type="InterPro" id="IPR005146">
    <property type="entry name" value="B3/B4_tRNA-bd"/>
</dbReference>
<keyword evidence="11" id="KW-0030">Aminoacyl-tRNA synthetase</keyword>
<dbReference type="InterPro" id="IPR045864">
    <property type="entry name" value="aa-tRNA-synth_II/BPL/LPL"/>
</dbReference>
<evidence type="ECO:0000313" key="15">
    <source>
        <dbReference type="EMBL" id="KKQ01402.1"/>
    </source>
</evidence>
<evidence type="ECO:0000256" key="6">
    <source>
        <dbReference type="ARBA" id="ARBA00022723"/>
    </source>
</evidence>
<dbReference type="AlphaFoldDB" id="A0A0G0E799"/>
<keyword evidence="6" id="KW-0479">Metal-binding</keyword>
<evidence type="ECO:0000256" key="11">
    <source>
        <dbReference type="ARBA" id="ARBA00023146"/>
    </source>
</evidence>
<dbReference type="Gene3D" id="3.50.40.10">
    <property type="entry name" value="Phenylalanyl-trna Synthetase, Chain B, domain 3"/>
    <property type="match status" value="1"/>
</dbReference>
<dbReference type="Pfam" id="PF17759">
    <property type="entry name" value="tRNA_synthFbeta"/>
    <property type="match status" value="1"/>
</dbReference>
<dbReference type="GO" id="GO:0003723">
    <property type="term" value="F:RNA binding"/>
    <property type="evidence" value="ECO:0007669"/>
    <property type="project" value="InterPro"/>
</dbReference>
<evidence type="ECO:0000313" key="16">
    <source>
        <dbReference type="Proteomes" id="UP000034344"/>
    </source>
</evidence>
<keyword evidence="8" id="KW-0067">ATP-binding</keyword>
<dbReference type="PATRIC" id="fig|1618480.3.peg.551"/>
<dbReference type="PANTHER" id="PTHR10947">
    <property type="entry name" value="PHENYLALANYL-TRNA SYNTHETASE BETA CHAIN AND LEUCINE-RICH REPEAT-CONTAINING PROTEIN 47"/>
    <property type="match status" value="1"/>
</dbReference>
<gene>
    <name evidence="15" type="ORF">US11_C0009G0014</name>
</gene>
<evidence type="ECO:0000256" key="10">
    <source>
        <dbReference type="ARBA" id="ARBA00022917"/>
    </source>
</evidence>
<dbReference type="SUPFAM" id="SSF55681">
    <property type="entry name" value="Class II aaRS and biotin synthetases"/>
    <property type="match status" value="1"/>
</dbReference>
<dbReference type="GO" id="GO:0000287">
    <property type="term" value="F:magnesium ion binding"/>
    <property type="evidence" value="ECO:0007669"/>
    <property type="project" value="InterPro"/>
</dbReference>
<proteinExistence type="inferred from homology"/>
<keyword evidence="7" id="KW-0547">Nucleotide-binding</keyword>
<comment type="cofactor">
    <cofactor evidence="1">
        <name>Mg(2+)</name>
        <dbReference type="ChEBI" id="CHEBI:18420"/>
    </cofactor>
</comment>
<comment type="similarity">
    <text evidence="2">Belongs to the phenylalanyl-tRNA synthetase beta subunit family. Type 1 subfamily.</text>
</comment>
<dbReference type="NCBIfam" id="TIGR00472">
    <property type="entry name" value="pheT_bact"/>
    <property type="match status" value="1"/>
</dbReference>
<sequence length="669" mass="76338">MNIKITHNWLLEYLDTEATPEQIQKYLSLCGPSVESVVKNGDDYIYDIEITSNRIDTASVIGIAREAAVILKRFGIKSSFKPLQVKEPVIESEKPMPLVVTDKSKLCKRIMAVVMDNITTGNSPQFIKDRLEAAGIRSLNNLVDITNYVMTETGQPTHVFDYDRIKTNKFIIRNAKEKELIVTLDEKKYILSSQDVIIDDGTGRVIDLPGIMGTANSVVTSDTKRIIFFLETNNATTIRRSSMRYGIRTVAATINEKNPDPLIAKTALFRGVELFKKYSGAKVAGGIIDIFPDPEKPVFITTTIDFIIKRIGIDIPEKQITDILKDLNFKVLETGNKLKLQIPSFRQADVTIAEDLVEEIARIYGYFNLPNRLQPMAYVKRSKEMELLFVYQNKIKLFLKHLGLHEVINYSMISKEMMENNGLTDIPHLTLQNSISEDIKYLRTDLMPSLIKNIKENEGKISYNTVPDESRNLRMFEIGKTYIPRVNDLPIEEYKVGIITNTDFADMKGICDALMSELHFPDYEISRGGHPLLNPSNLGEIRVGKELVAEFGQLKAEYKIKNKLKNDAYLAIFDFSKLIKYSRDIADYKPINPYATIKLDLTVEANPGNPYRNIKKTVYQLSKLLADLRFLGAYQNKISLRFFFSSKERNITEEEAKEELEKIKKNIWS</sequence>
<comment type="subunit">
    <text evidence="3">Tetramer of two alpha and two beta subunits.</text>
</comment>
<accession>A0A0G0E799</accession>
<dbReference type="Gene3D" id="3.30.930.10">
    <property type="entry name" value="Bira Bifunctional Protein, Domain 2"/>
    <property type="match status" value="1"/>
</dbReference>
<evidence type="ECO:0000256" key="2">
    <source>
        <dbReference type="ARBA" id="ARBA00008653"/>
    </source>
</evidence>
<keyword evidence="10" id="KW-0648">Protein biosynthesis</keyword>
<dbReference type="SUPFAM" id="SSF46955">
    <property type="entry name" value="Putative DNA-binding domain"/>
    <property type="match status" value="2"/>
</dbReference>
<dbReference type="SUPFAM" id="SSF56037">
    <property type="entry name" value="PheT/TilS domain"/>
    <property type="match status" value="1"/>
</dbReference>
<keyword evidence="9" id="KW-0460">Magnesium</keyword>
<evidence type="ECO:0000256" key="9">
    <source>
        <dbReference type="ARBA" id="ARBA00022842"/>
    </source>
</evidence>
<dbReference type="EC" id="6.1.1.20" evidence="4"/>
<evidence type="ECO:0000259" key="14">
    <source>
        <dbReference type="PROSITE" id="PS51483"/>
    </source>
</evidence>
<dbReference type="InterPro" id="IPR004532">
    <property type="entry name" value="Phe-tRNA-ligase_IIc_bsu_bact"/>
</dbReference>
<dbReference type="Pfam" id="PF03484">
    <property type="entry name" value="B5"/>
    <property type="match status" value="1"/>
</dbReference>
<dbReference type="GO" id="GO:0009328">
    <property type="term" value="C:phenylalanine-tRNA ligase complex"/>
    <property type="evidence" value="ECO:0007669"/>
    <property type="project" value="TreeGrafter"/>
</dbReference>
<reference evidence="15 16" key="1">
    <citation type="journal article" date="2015" name="Nature">
        <title>rRNA introns, odd ribosomes, and small enigmatic genomes across a large radiation of phyla.</title>
        <authorList>
            <person name="Brown C.T."/>
            <person name="Hug L.A."/>
            <person name="Thomas B.C."/>
            <person name="Sharon I."/>
            <person name="Castelle C.J."/>
            <person name="Singh A."/>
            <person name="Wilkins M.J."/>
            <person name="Williams K.H."/>
            <person name="Banfield J.F."/>
        </authorList>
    </citation>
    <scope>NUCLEOTIDE SEQUENCE [LARGE SCALE GENOMIC DNA]</scope>
</reference>
<comment type="catalytic activity">
    <reaction evidence="13">
        <text>tRNA(Phe) + L-phenylalanine + ATP = L-phenylalanyl-tRNA(Phe) + AMP + diphosphate + H(+)</text>
        <dbReference type="Rhea" id="RHEA:19413"/>
        <dbReference type="Rhea" id="RHEA-COMP:9668"/>
        <dbReference type="Rhea" id="RHEA-COMP:9699"/>
        <dbReference type="ChEBI" id="CHEBI:15378"/>
        <dbReference type="ChEBI" id="CHEBI:30616"/>
        <dbReference type="ChEBI" id="CHEBI:33019"/>
        <dbReference type="ChEBI" id="CHEBI:58095"/>
        <dbReference type="ChEBI" id="CHEBI:78442"/>
        <dbReference type="ChEBI" id="CHEBI:78531"/>
        <dbReference type="ChEBI" id="CHEBI:456215"/>
        <dbReference type="EC" id="6.1.1.20"/>
    </reaction>
</comment>
<evidence type="ECO:0000256" key="13">
    <source>
        <dbReference type="ARBA" id="ARBA00049255"/>
    </source>
</evidence>
<dbReference type="InterPro" id="IPR005147">
    <property type="entry name" value="tRNA_synthase_B5-dom"/>
</dbReference>